<dbReference type="AlphaFoldDB" id="B9TKD5"/>
<keyword evidence="3" id="KW-0472">Membrane</keyword>
<comment type="subcellular location">
    <subcellularLocation>
        <location evidence="1">Cell outer membrane</location>
    </subcellularLocation>
</comment>
<dbReference type="InParanoid" id="B9TKD5"/>
<feature type="non-terminal residue" evidence="6">
    <location>
        <position position="249"/>
    </location>
</feature>
<keyword evidence="2 5" id="KW-0732">Signal</keyword>
<dbReference type="Pfam" id="PF06629">
    <property type="entry name" value="MipA"/>
    <property type="match status" value="1"/>
</dbReference>
<evidence type="ECO:0000256" key="4">
    <source>
        <dbReference type="ARBA" id="ARBA00023237"/>
    </source>
</evidence>
<evidence type="ECO:0000256" key="1">
    <source>
        <dbReference type="ARBA" id="ARBA00004442"/>
    </source>
</evidence>
<evidence type="ECO:0000256" key="5">
    <source>
        <dbReference type="SAM" id="SignalP"/>
    </source>
</evidence>
<keyword evidence="7" id="KW-1185">Reference proteome</keyword>
<dbReference type="PANTHER" id="PTHR38776">
    <property type="entry name" value="MLTA-INTERACTING PROTEIN-RELATED"/>
    <property type="match status" value="1"/>
</dbReference>
<name>B9TKD5_RICCO</name>
<evidence type="ECO:0000313" key="6">
    <source>
        <dbReference type="EMBL" id="EEF23678.1"/>
    </source>
</evidence>
<proteinExistence type="predicted"/>
<gene>
    <name evidence="6" type="ORF">RCOM_1869770</name>
</gene>
<sequence>MKKTRLLAALLSAAAAHAQDGTFTVGAGIAAGTRYSGSDEHLLSPVIVADYQAANGFYASTLRGIGFAAGGDQLSASIGLGYRGERRENDTNGFVGRTGSKALKGMGDVKGSATLNVGAEAQLTDVFGVGAHAEIPISRRENGKQFALGLNAKLLDSQADKVTAGVALQFAEAKYMQTYYGVDARQAARSGYRAFKPEGGLYGTDVSISWEHRIDAHWAVTSLLGAQRLTGDAAKSPLVRRKTAPTAAV</sequence>
<organism evidence="6 7">
    <name type="scientific">Ricinus communis</name>
    <name type="common">Castor bean</name>
    <dbReference type="NCBI Taxonomy" id="3988"/>
    <lineage>
        <taxon>Eukaryota</taxon>
        <taxon>Viridiplantae</taxon>
        <taxon>Streptophyta</taxon>
        <taxon>Embryophyta</taxon>
        <taxon>Tracheophyta</taxon>
        <taxon>Spermatophyta</taxon>
        <taxon>Magnoliopsida</taxon>
        <taxon>eudicotyledons</taxon>
        <taxon>Gunneridae</taxon>
        <taxon>Pentapetalae</taxon>
        <taxon>rosids</taxon>
        <taxon>fabids</taxon>
        <taxon>Malpighiales</taxon>
        <taxon>Euphorbiaceae</taxon>
        <taxon>Acalyphoideae</taxon>
        <taxon>Acalypheae</taxon>
        <taxon>Ricinus</taxon>
    </lineage>
</organism>
<dbReference type="InterPro" id="IPR010583">
    <property type="entry name" value="MipA"/>
</dbReference>
<accession>B9TKD5</accession>
<evidence type="ECO:0000256" key="3">
    <source>
        <dbReference type="ARBA" id="ARBA00023136"/>
    </source>
</evidence>
<protein>
    <recommendedName>
        <fullName evidence="8">Outer membrane protein beta-barrel domain-containing protein</fullName>
    </recommendedName>
</protein>
<feature type="chain" id="PRO_5002892482" description="Outer membrane protein beta-barrel domain-containing protein" evidence="5">
    <location>
        <begin position="19"/>
        <end position="249"/>
    </location>
</feature>
<dbReference type="PANTHER" id="PTHR38776:SF1">
    <property type="entry name" value="MLTA-INTERACTING PROTEIN-RELATED"/>
    <property type="match status" value="1"/>
</dbReference>
<feature type="signal peptide" evidence="5">
    <location>
        <begin position="1"/>
        <end position="18"/>
    </location>
</feature>
<reference evidence="7" key="1">
    <citation type="journal article" date="2010" name="Nat. Biotechnol.">
        <title>Draft genome sequence of the oilseed species Ricinus communis.</title>
        <authorList>
            <person name="Chan A.P."/>
            <person name="Crabtree J."/>
            <person name="Zhao Q."/>
            <person name="Lorenzi H."/>
            <person name="Orvis J."/>
            <person name="Puiu D."/>
            <person name="Melake-Berhan A."/>
            <person name="Jones K.M."/>
            <person name="Redman J."/>
            <person name="Chen G."/>
            <person name="Cahoon E.B."/>
            <person name="Gedil M."/>
            <person name="Stanke M."/>
            <person name="Haas B.J."/>
            <person name="Wortman J.R."/>
            <person name="Fraser-Liggett C.M."/>
            <person name="Ravel J."/>
            <person name="Rabinowicz P.D."/>
        </authorList>
    </citation>
    <scope>NUCLEOTIDE SEQUENCE [LARGE SCALE GENOMIC DNA]</scope>
    <source>
        <strain evidence="7">cv. Hale</strain>
    </source>
</reference>
<keyword evidence="4" id="KW-0998">Cell outer membrane</keyword>
<evidence type="ECO:0000313" key="7">
    <source>
        <dbReference type="Proteomes" id="UP000008311"/>
    </source>
</evidence>
<evidence type="ECO:0000256" key="2">
    <source>
        <dbReference type="ARBA" id="ARBA00022729"/>
    </source>
</evidence>
<dbReference type="EMBL" id="EQ985108">
    <property type="protein sequence ID" value="EEF23678.1"/>
    <property type="molecule type" value="Genomic_DNA"/>
</dbReference>
<dbReference type="Proteomes" id="UP000008311">
    <property type="component" value="Unassembled WGS sequence"/>
</dbReference>
<evidence type="ECO:0008006" key="8">
    <source>
        <dbReference type="Google" id="ProtNLM"/>
    </source>
</evidence>